<sequence>MFVLIIGQPLPTCLGRSPSLIEAIADLSSPQSGLLLGIGAPITPRGSPGFESS</sequence>
<dbReference type="RefSeq" id="WP_368004683.1">
    <property type="nucleotide sequence ID" value="NZ_JAMXFF010000001.1"/>
</dbReference>
<dbReference type="Proteomes" id="UP001525890">
    <property type="component" value="Unassembled WGS sequence"/>
</dbReference>
<proteinExistence type="predicted"/>
<comment type="caution">
    <text evidence="1">The sequence shown here is derived from an EMBL/GenBank/DDBJ whole genome shotgun (WGS) entry which is preliminary data.</text>
</comment>
<evidence type="ECO:0000313" key="2">
    <source>
        <dbReference type="Proteomes" id="UP001525890"/>
    </source>
</evidence>
<keyword evidence="2" id="KW-1185">Reference proteome</keyword>
<gene>
    <name evidence="1" type="ORF">NG799_01135</name>
</gene>
<organism evidence="1 2">
    <name type="scientific">Laspinema palackyanum D2a</name>
    <dbReference type="NCBI Taxonomy" id="2953684"/>
    <lineage>
        <taxon>Bacteria</taxon>
        <taxon>Bacillati</taxon>
        <taxon>Cyanobacteriota</taxon>
        <taxon>Cyanophyceae</taxon>
        <taxon>Oscillatoriophycideae</taxon>
        <taxon>Oscillatoriales</taxon>
        <taxon>Laspinemataceae</taxon>
        <taxon>Laspinema</taxon>
        <taxon>Laspinema palackyanum</taxon>
    </lineage>
</organism>
<protein>
    <submittedName>
        <fullName evidence="1">Uncharacterized protein</fullName>
    </submittedName>
</protein>
<accession>A0ABT2MJM1</accession>
<dbReference type="EMBL" id="JAMXFF010000001">
    <property type="protein sequence ID" value="MCT7964934.1"/>
    <property type="molecule type" value="Genomic_DNA"/>
</dbReference>
<name>A0ABT2MJM1_9CYAN</name>
<reference evidence="1 2" key="1">
    <citation type="journal article" date="2022" name="Front. Microbiol.">
        <title>High genomic differentiation and limited gene flow indicate recent cryptic speciation within the genus Laspinema (cyanobacteria).</title>
        <authorList>
            <person name="Stanojkovic A."/>
            <person name="Skoupy S."/>
            <person name="Skaloud P."/>
            <person name="Dvorak P."/>
        </authorList>
    </citation>
    <scope>NUCLEOTIDE SEQUENCE [LARGE SCALE GENOMIC DNA]</scope>
    <source>
        <strain evidence="1 2">D2a</strain>
    </source>
</reference>
<evidence type="ECO:0000313" key="1">
    <source>
        <dbReference type="EMBL" id="MCT7964934.1"/>
    </source>
</evidence>